<dbReference type="CDD" id="cd12148">
    <property type="entry name" value="fungal_TF_MHR"/>
    <property type="match status" value="1"/>
</dbReference>
<protein>
    <recommendedName>
        <fullName evidence="8">Xylanolytic transcriptional activator regulatory domain-containing protein</fullName>
    </recommendedName>
</protein>
<evidence type="ECO:0000313" key="9">
    <source>
        <dbReference type="EMBL" id="KAJ9608098.1"/>
    </source>
</evidence>
<evidence type="ECO:0000256" key="5">
    <source>
        <dbReference type="ARBA" id="ARBA00023163"/>
    </source>
</evidence>
<feature type="domain" description="Xylanolytic transcriptional activator regulatory" evidence="8">
    <location>
        <begin position="319"/>
        <end position="402"/>
    </location>
</feature>
<proteinExistence type="predicted"/>
<evidence type="ECO:0000256" key="3">
    <source>
        <dbReference type="ARBA" id="ARBA00023015"/>
    </source>
</evidence>
<comment type="caution">
    <text evidence="9">The sequence shown here is derived from an EMBL/GenBank/DDBJ whole genome shotgun (WGS) entry which is preliminary data.</text>
</comment>
<organism evidence="9 10">
    <name type="scientific">Cladophialophora chaetospira</name>
    <dbReference type="NCBI Taxonomy" id="386627"/>
    <lineage>
        <taxon>Eukaryota</taxon>
        <taxon>Fungi</taxon>
        <taxon>Dikarya</taxon>
        <taxon>Ascomycota</taxon>
        <taxon>Pezizomycotina</taxon>
        <taxon>Eurotiomycetes</taxon>
        <taxon>Chaetothyriomycetidae</taxon>
        <taxon>Chaetothyriales</taxon>
        <taxon>Herpotrichiellaceae</taxon>
        <taxon>Cladophialophora</taxon>
    </lineage>
</organism>
<evidence type="ECO:0000259" key="8">
    <source>
        <dbReference type="SMART" id="SM00906"/>
    </source>
</evidence>
<keyword evidence="3" id="KW-0805">Transcription regulation</keyword>
<dbReference type="InterPro" id="IPR051615">
    <property type="entry name" value="Transcr_Regulatory_Elem"/>
</dbReference>
<accession>A0AA39CHA6</accession>
<dbReference type="SMART" id="SM00906">
    <property type="entry name" value="Fungal_trans"/>
    <property type="match status" value="1"/>
</dbReference>
<gene>
    <name evidence="9" type="ORF">H2200_007086</name>
</gene>
<sequence>MLDHMKASGIAIPENVSGSLTEADSPPSGDLVNQAETALLPTPSVSTASPSGVMRATLGDLPTQHDGFEVQYNSLNSLAEDSLSGGQTLSATESAVHQWQVDPYRRSVSARDEDGCPTSALSHCEARVAGVFHEQGRVSSVHGLSGMMNPNLRQLHTKNISNLKWKGEAAVAESKARLISNAALQKQREITLFRQPQNLMDLNGCAPGLAKRLLDLHFRRHYYGSIITYRPAFMDSLGSGGGPWANKVLLNAIFYSSAMYSDWDDLQSDSSLTDSMSGHFYDRFKALLAAEIDRPSIPSAAALLLVSATLISQGQSSAGWTMSGTAYRMILDLGCHMIIDPNYQDGRNPERPLQLDLEQEVRKRIYWGAYVTDAAQALYLGRPCMFSCVEARVPLQLLDTFEEFELWTPPNECTSRSATWRPSDPQPSYTLSTFMSLARLLRISTKITELYGIQTIKLNSDTLLDKYRSIEWELESWKSSLPPHLHVDENSTFAPPAHQFIPHVTFHALAILLHRAYMEEGHLRRHSNEAAKRRGEEACTKSALAIEKYLRMYRNAFSLRRAPFLLSYAAYSAVTVILHQEQQNRGQYADKICFFWTCLNELHRGSNLGLKKPLKIIQDVVRELQINIDQGALTFSGGQLQPSLDESSFSLPSDLSGAGLISVTNPSISADSEWDILDNSDPIYGMSPMGFLNGQEKNISHDALYGLFAPAHSFS</sequence>
<dbReference type="GO" id="GO:0003677">
    <property type="term" value="F:DNA binding"/>
    <property type="evidence" value="ECO:0007669"/>
    <property type="project" value="UniProtKB-KW"/>
</dbReference>
<feature type="region of interest" description="Disordered" evidence="7">
    <location>
        <begin position="41"/>
        <end position="60"/>
    </location>
</feature>
<dbReference type="InterPro" id="IPR007219">
    <property type="entry name" value="XnlR_reg_dom"/>
</dbReference>
<evidence type="ECO:0000256" key="1">
    <source>
        <dbReference type="ARBA" id="ARBA00022723"/>
    </source>
</evidence>
<reference evidence="9" key="1">
    <citation type="submission" date="2022-10" db="EMBL/GenBank/DDBJ databases">
        <title>Culturing micro-colonial fungi from biological soil crusts in the Mojave desert and describing Neophaeococcomyces mojavensis, and introducing the new genera and species Taxawa tesnikishii.</title>
        <authorList>
            <person name="Kurbessoian T."/>
            <person name="Stajich J.E."/>
        </authorList>
    </citation>
    <scope>NUCLEOTIDE SEQUENCE</scope>
    <source>
        <strain evidence="9">TK_41</strain>
    </source>
</reference>
<keyword evidence="2" id="KW-0862">Zinc</keyword>
<keyword evidence="6" id="KW-0539">Nucleus</keyword>
<dbReference type="Proteomes" id="UP001172673">
    <property type="component" value="Unassembled WGS sequence"/>
</dbReference>
<dbReference type="GO" id="GO:0006351">
    <property type="term" value="P:DNA-templated transcription"/>
    <property type="evidence" value="ECO:0007669"/>
    <property type="project" value="InterPro"/>
</dbReference>
<dbReference type="PANTHER" id="PTHR31313">
    <property type="entry name" value="TY1 ENHANCER ACTIVATOR"/>
    <property type="match status" value="1"/>
</dbReference>
<evidence type="ECO:0000313" key="10">
    <source>
        <dbReference type="Proteomes" id="UP001172673"/>
    </source>
</evidence>
<evidence type="ECO:0000256" key="4">
    <source>
        <dbReference type="ARBA" id="ARBA00023125"/>
    </source>
</evidence>
<name>A0AA39CHA6_9EURO</name>
<dbReference type="Pfam" id="PF04082">
    <property type="entry name" value="Fungal_trans"/>
    <property type="match status" value="1"/>
</dbReference>
<keyword evidence="10" id="KW-1185">Reference proteome</keyword>
<evidence type="ECO:0000256" key="2">
    <source>
        <dbReference type="ARBA" id="ARBA00022833"/>
    </source>
</evidence>
<keyword evidence="5" id="KW-0804">Transcription</keyword>
<dbReference type="PANTHER" id="PTHR31313:SF86">
    <property type="entry name" value="ZN(2)-C6 FUNGAL-TYPE DOMAIN-CONTAINING PROTEIN"/>
    <property type="match status" value="1"/>
</dbReference>
<evidence type="ECO:0000256" key="7">
    <source>
        <dbReference type="SAM" id="MobiDB-lite"/>
    </source>
</evidence>
<evidence type="ECO:0000256" key="6">
    <source>
        <dbReference type="ARBA" id="ARBA00023242"/>
    </source>
</evidence>
<keyword evidence="1" id="KW-0479">Metal-binding</keyword>
<dbReference type="AlphaFoldDB" id="A0AA39CHA6"/>
<keyword evidence="4" id="KW-0238">DNA-binding</keyword>
<dbReference type="GO" id="GO:0008270">
    <property type="term" value="F:zinc ion binding"/>
    <property type="evidence" value="ECO:0007669"/>
    <property type="project" value="InterPro"/>
</dbReference>
<dbReference type="EMBL" id="JAPDRK010000010">
    <property type="protein sequence ID" value="KAJ9608098.1"/>
    <property type="molecule type" value="Genomic_DNA"/>
</dbReference>